<dbReference type="Proteomes" id="UP001153678">
    <property type="component" value="Unassembled WGS sequence"/>
</dbReference>
<dbReference type="EMBL" id="CAMKVN010001535">
    <property type="protein sequence ID" value="CAI2176666.1"/>
    <property type="molecule type" value="Genomic_DNA"/>
</dbReference>
<gene>
    <name evidence="1" type="ORF">FWILDA_LOCUS7696</name>
</gene>
<dbReference type="OrthoDB" id="2412055at2759"/>
<protein>
    <submittedName>
        <fullName evidence="1">18926_t:CDS:1</fullName>
    </submittedName>
</protein>
<dbReference type="AlphaFoldDB" id="A0A9W4SPM0"/>
<accession>A0A9W4SPM0</accession>
<proteinExistence type="predicted"/>
<reference evidence="1" key="1">
    <citation type="submission" date="2022-08" db="EMBL/GenBank/DDBJ databases">
        <authorList>
            <person name="Kallberg Y."/>
            <person name="Tangrot J."/>
            <person name="Rosling A."/>
        </authorList>
    </citation>
    <scope>NUCLEOTIDE SEQUENCE</scope>
    <source>
        <strain evidence="1">Wild A</strain>
    </source>
</reference>
<keyword evidence="2" id="KW-1185">Reference proteome</keyword>
<comment type="caution">
    <text evidence="1">The sequence shown here is derived from an EMBL/GenBank/DDBJ whole genome shotgun (WGS) entry which is preliminary data.</text>
</comment>
<organism evidence="1 2">
    <name type="scientific">Funneliformis geosporum</name>
    <dbReference type="NCBI Taxonomy" id="1117311"/>
    <lineage>
        <taxon>Eukaryota</taxon>
        <taxon>Fungi</taxon>
        <taxon>Fungi incertae sedis</taxon>
        <taxon>Mucoromycota</taxon>
        <taxon>Glomeromycotina</taxon>
        <taxon>Glomeromycetes</taxon>
        <taxon>Glomerales</taxon>
        <taxon>Glomeraceae</taxon>
        <taxon>Funneliformis</taxon>
    </lineage>
</organism>
<evidence type="ECO:0000313" key="1">
    <source>
        <dbReference type="EMBL" id="CAI2176666.1"/>
    </source>
</evidence>
<name>A0A9W4SPM0_9GLOM</name>
<sequence length="127" mass="14223">MSSIDHQNCTKKSVSAMNAVNNATTDIKTSGSNRKRKNTIHILINATMQLLSSPPTSPTSINSSKDLCNSPFSIDSNESSYFSFPEFETFNYEHNQEDLGSRGEADDMVVQMEQFDEMYVNGIRVQK</sequence>
<evidence type="ECO:0000313" key="2">
    <source>
        <dbReference type="Proteomes" id="UP001153678"/>
    </source>
</evidence>